<evidence type="ECO:0000313" key="2">
    <source>
        <dbReference type="EMBL" id="GEN56836.1"/>
    </source>
</evidence>
<evidence type="ECO:0000313" key="3">
    <source>
        <dbReference type="Proteomes" id="UP000321400"/>
    </source>
</evidence>
<evidence type="ECO:0000259" key="1">
    <source>
        <dbReference type="PROSITE" id="PS51186"/>
    </source>
</evidence>
<keyword evidence="3" id="KW-1185">Reference proteome</keyword>
<dbReference type="EMBL" id="BJYE01000014">
    <property type="protein sequence ID" value="GEN56836.1"/>
    <property type="molecule type" value="Genomic_DNA"/>
</dbReference>
<reference evidence="2 3" key="1">
    <citation type="submission" date="2019-07" db="EMBL/GenBank/DDBJ databases">
        <title>Whole genome shotgun sequence of Halolactibacillus alkaliphilus NBRC 103919.</title>
        <authorList>
            <person name="Hosoyama A."/>
            <person name="Uohara A."/>
            <person name="Ohji S."/>
            <person name="Ichikawa N."/>
        </authorList>
    </citation>
    <scope>NUCLEOTIDE SEQUENCE [LARGE SCALE GENOMIC DNA]</scope>
    <source>
        <strain evidence="2 3">NBRC 103919</strain>
    </source>
</reference>
<dbReference type="GO" id="GO:0016747">
    <property type="term" value="F:acyltransferase activity, transferring groups other than amino-acyl groups"/>
    <property type="evidence" value="ECO:0007669"/>
    <property type="project" value="InterPro"/>
</dbReference>
<dbReference type="Gene3D" id="3.40.630.30">
    <property type="match status" value="1"/>
</dbReference>
<protein>
    <recommendedName>
        <fullName evidence="1">N-acetyltransferase domain-containing protein</fullName>
    </recommendedName>
</protein>
<accession>A0A511X1L2</accession>
<gene>
    <name evidence="2" type="ORF">HAL01_13000</name>
</gene>
<dbReference type="AlphaFoldDB" id="A0A511X1L2"/>
<dbReference type="InterPro" id="IPR000182">
    <property type="entry name" value="GNAT_dom"/>
</dbReference>
<dbReference type="PROSITE" id="PS51186">
    <property type="entry name" value="GNAT"/>
    <property type="match status" value="1"/>
</dbReference>
<dbReference type="RefSeq" id="WP_089801643.1">
    <property type="nucleotide sequence ID" value="NZ_BJYE01000014.1"/>
</dbReference>
<dbReference type="STRING" id="442899.SAMN05720591_1143"/>
<dbReference type="Proteomes" id="UP000321400">
    <property type="component" value="Unassembled WGS sequence"/>
</dbReference>
<dbReference type="SUPFAM" id="SSF55729">
    <property type="entry name" value="Acyl-CoA N-acyltransferases (Nat)"/>
    <property type="match status" value="1"/>
</dbReference>
<name>A0A511X1L2_9BACI</name>
<feature type="domain" description="N-acetyltransferase" evidence="1">
    <location>
        <begin position="2"/>
        <end position="143"/>
    </location>
</feature>
<sequence>MDTIRLLTFEDLNIYQKMQTGVEKDYMLDVFKRLTTTNENRLFGYFVDDALVAVAGYTYFPGGNVMLGRLRSDYRYRKQGYPTKLLTALVKQLSSDKTVRFIGGYTHISNTPAKKIMSRLGFQFIDTHYSFACTDLSPFLSSETRVWDELITYDKKKAALDHLTQTAMTSFTYEAYYPFPYSERLIPEEKLNKIRIFQSPQTKEYLYMDEDFKGEDLLVIRYFSDDLFNTPGLFDTIHFALSGENRLPWFDFSPNQFNRMIHQDAFQIEEGWELHGMTL</sequence>
<dbReference type="OrthoDB" id="2423856at2"/>
<organism evidence="2 3">
    <name type="scientific">Halolactibacillus alkaliphilus</name>
    <dbReference type="NCBI Taxonomy" id="442899"/>
    <lineage>
        <taxon>Bacteria</taxon>
        <taxon>Bacillati</taxon>
        <taxon>Bacillota</taxon>
        <taxon>Bacilli</taxon>
        <taxon>Bacillales</taxon>
        <taxon>Bacillaceae</taxon>
        <taxon>Halolactibacillus</taxon>
    </lineage>
</organism>
<dbReference type="InterPro" id="IPR016181">
    <property type="entry name" value="Acyl_CoA_acyltransferase"/>
</dbReference>
<proteinExistence type="predicted"/>
<comment type="caution">
    <text evidence="2">The sequence shown here is derived from an EMBL/GenBank/DDBJ whole genome shotgun (WGS) entry which is preliminary data.</text>
</comment>
<dbReference type="Pfam" id="PF00583">
    <property type="entry name" value="Acetyltransf_1"/>
    <property type="match status" value="1"/>
</dbReference>